<evidence type="ECO:0000313" key="1">
    <source>
        <dbReference type="EMBL" id="SIS23188.1"/>
    </source>
</evidence>
<accession>A0A1N7HEQ0</accession>
<evidence type="ECO:0000313" key="2">
    <source>
        <dbReference type="Proteomes" id="UP000186218"/>
    </source>
</evidence>
<dbReference type="Proteomes" id="UP000186218">
    <property type="component" value="Unassembled WGS sequence"/>
</dbReference>
<dbReference type="PROSITE" id="PS51318">
    <property type="entry name" value="TAT"/>
    <property type="match status" value="1"/>
</dbReference>
<organism evidence="1 2">
    <name type="scientific">Williamsia sterculiae</name>
    <dbReference type="NCBI Taxonomy" id="1344003"/>
    <lineage>
        <taxon>Bacteria</taxon>
        <taxon>Bacillati</taxon>
        <taxon>Actinomycetota</taxon>
        <taxon>Actinomycetes</taxon>
        <taxon>Mycobacteriales</taxon>
        <taxon>Nocardiaceae</taxon>
        <taxon>Williamsia</taxon>
    </lineage>
</organism>
<protein>
    <submittedName>
        <fullName evidence="1">Uncharacterized protein</fullName>
    </submittedName>
</protein>
<gene>
    <name evidence="1" type="ORF">SAMN05445060_4073</name>
</gene>
<keyword evidence="2" id="KW-1185">Reference proteome</keyword>
<name>A0A1N7HEQ0_9NOCA</name>
<dbReference type="InterPro" id="IPR006311">
    <property type="entry name" value="TAT_signal"/>
</dbReference>
<dbReference type="STRING" id="1344003.SAMN05445060_4073"/>
<reference evidence="1 2" key="1">
    <citation type="submission" date="2017-01" db="EMBL/GenBank/DDBJ databases">
        <authorList>
            <person name="Mah S.A."/>
            <person name="Swanson W.J."/>
            <person name="Moy G.W."/>
            <person name="Vacquier V.D."/>
        </authorList>
    </citation>
    <scope>NUCLEOTIDE SEQUENCE [LARGE SCALE GENOMIC DNA]</scope>
    <source>
        <strain evidence="1 2">CPCC 203464</strain>
    </source>
</reference>
<dbReference type="AlphaFoldDB" id="A0A1N7HEQ0"/>
<proteinExistence type="predicted"/>
<dbReference type="RefSeq" id="WP_076482863.1">
    <property type="nucleotide sequence ID" value="NZ_FTNT01000016.1"/>
</dbReference>
<dbReference type="EMBL" id="FTNT01000016">
    <property type="protein sequence ID" value="SIS23188.1"/>
    <property type="molecule type" value="Genomic_DNA"/>
</dbReference>
<sequence>MKTLTTGRRQLAGAVAALGIGAAVVTGAVTVGAGTASANPGYPIGSATLAQCQAKAANNAAYYHSHGGGGWDYTCWPAGGQWFYTSPYAA</sequence>